<gene>
    <name evidence="1" type="ORF">CLIB1444_02S14950</name>
</gene>
<sequence>MSIKEQKVEEKQNAALEESWSNTTSENYDFDDERNYTTAYVDDLNPRGLRYPTKDESENLRRILGRAPIVVYLICLVELAERASYYSVTGLLSNFIQRPLPEGSTTGAPLRGKEHENESAGALDYGLQTATALTLLLTFLAYVVPLYGGYIADTKLGKLKAIWVGVIAGFVSHVLFIIAGIPSVIAGGHAIVPTILAIITLALGTGFIKPNLLPLIMDQYQFKTDVVKVLPSGEKVIIDRQKSLERMSLVFYWAINIGAFFQLATSYCARDVGFWLAFFIPTVVYLFLPVVLFFVGPRLVKTELQGSVLTQFSKILRVSFEKGWVQRYKDGEFWEFAKPTKMAERGRDFYKKSKPISWNDQWVLDIKQTVNACKIFVYFPIYLMNDGGIGTIQTSQAGSMSLNGVPNDLFNNFNPLTIIILIPILDYIVYPFLRKHKIDFKPVYRITLGFVMAAASQAAGAIIQHFIYQKSPCGNQASTCDEVAPISAWVEITLYCTQAASEIFANVTSYELAYTRSPPHLKSLVMAICLFMSAISAALSQAVTPALVDPNIIWAFVAMAVVGIIFAVAFFFHFRNLHVEMETERIAREAADRKLQETLIAHGAIEDDRNLEAVTSIKSAIGK</sequence>
<dbReference type="Proteomes" id="UP001152531">
    <property type="component" value="Unassembled WGS sequence"/>
</dbReference>
<keyword evidence="2" id="KW-1185">Reference proteome</keyword>
<proteinExistence type="predicted"/>
<evidence type="ECO:0000313" key="2">
    <source>
        <dbReference type="Proteomes" id="UP001152531"/>
    </source>
</evidence>
<name>A0ACA9Y5Q9_9ASCO</name>
<accession>A0ACA9Y5Q9</accession>
<comment type="caution">
    <text evidence="1">The sequence shown here is derived from an EMBL/GenBank/DDBJ whole genome shotgun (WGS) entry which is preliminary data.</text>
</comment>
<dbReference type="EMBL" id="CALSDN010000002">
    <property type="protein sequence ID" value="CAH6719718.1"/>
    <property type="molecule type" value="Genomic_DNA"/>
</dbReference>
<organism evidence="1 2">
    <name type="scientific">[Candida] jaroonii</name>
    <dbReference type="NCBI Taxonomy" id="467808"/>
    <lineage>
        <taxon>Eukaryota</taxon>
        <taxon>Fungi</taxon>
        <taxon>Dikarya</taxon>
        <taxon>Ascomycota</taxon>
        <taxon>Saccharomycotina</taxon>
        <taxon>Pichiomycetes</taxon>
        <taxon>Debaryomycetaceae</taxon>
        <taxon>Yamadazyma</taxon>
    </lineage>
</organism>
<protein>
    <submittedName>
        <fullName evidence="1">Peptide transporter Ptr2p</fullName>
    </submittedName>
</protein>
<reference evidence="1" key="1">
    <citation type="submission" date="2022-06" db="EMBL/GenBank/DDBJ databases">
        <authorList>
            <person name="Legras J.-L."/>
            <person name="Devillers H."/>
            <person name="Grondin C."/>
        </authorList>
    </citation>
    <scope>NUCLEOTIDE SEQUENCE</scope>
    <source>
        <strain evidence="1">CLIB 1444</strain>
    </source>
</reference>
<evidence type="ECO:0000313" key="1">
    <source>
        <dbReference type="EMBL" id="CAH6719718.1"/>
    </source>
</evidence>